<keyword evidence="4 7" id="KW-0808">Transferase</keyword>
<dbReference type="InterPro" id="IPR001173">
    <property type="entry name" value="Glyco_trans_2-like"/>
</dbReference>
<dbReference type="Proteomes" id="UP000516797">
    <property type="component" value="Chromosome"/>
</dbReference>
<comment type="similarity">
    <text evidence="2">Belongs to the glycosyltransferase 2 family.</text>
</comment>
<evidence type="ECO:0000313" key="7">
    <source>
        <dbReference type="EMBL" id="FAA00906.1"/>
    </source>
</evidence>
<comment type="pathway">
    <text evidence="1">Cell wall biogenesis; cell wall polysaccharide biosynthesis.</text>
</comment>
<dbReference type="RefSeq" id="WP_014636877.1">
    <property type="nucleotide sequence ID" value="NZ_CECV01000039.1"/>
</dbReference>
<sequence>MIAFVILHYQAMEETISCVETIKNMVKEEKKIVIVDNASPNKTGINLREKYSQDSEVIVLLSEKNLGFAQGNNIGYKEARKFSPEFIVVMNNDVFLTQENFYSLLQESHKRYNFDVLGPDIYSTKTNLHQNPQRLSNYSLSELKTTRRKLTFKNKFKILIRIKYLLRRTADETASQVEGFDKVQFGKPLHGAAYIFSRNFTQKNENCFYPKTFMYYESYILHYLGTKNGFSFVYDPSIKVTHHEDVATNQTYDDLYKKVVFVNKCLLDSCNSFIELMENEEQIGSI</sequence>
<keyword evidence="3" id="KW-0328">Glycosyltransferase</keyword>
<dbReference type="AlphaFoldDB" id="G8DTW1"/>
<feature type="domain" description="Glycosyltransferase 2-like" evidence="5">
    <location>
        <begin position="6"/>
        <end position="171"/>
    </location>
</feature>
<dbReference type="Pfam" id="PF00535">
    <property type="entry name" value="Glycos_transf_2"/>
    <property type="match status" value="1"/>
</dbReference>
<evidence type="ECO:0000256" key="3">
    <source>
        <dbReference type="ARBA" id="ARBA00022676"/>
    </source>
</evidence>
<evidence type="ECO:0000313" key="6">
    <source>
        <dbReference type="EMBL" id="AEH57462.1"/>
    </source>
</evidence>
<reference evidence="7" key="2">
    <citation type="journal article" date="2013" name="Appl. Environ. Microbiol.">
        <title>Genetic analysis of capsular polysaccharide synthesis gene clusters from all serotypes of Streptococcus suis: potential mechanisms for generation of capsular variation.</title>
        <authorList>
            <person name="Okura M."/>
            <person name="Takamatsu D."/>
            <person name="Maruyama F."/>
            <person name="Nozawa T."/>
            <person name="Nakagawa I."/>
            <person name="Osaki M."/>
            <person name="Sekizaki T."/>
            <person name="Gottschalk M."/>
            <person name="Kumagai Y."/>
            <person name="Hamada S."/>
        </authorList>
    </citation>
    <scope>NUCLEOTIDE SEQUENCE</scope>
    <source>
        <strain evidence="7">8074</strain>
    </source>
</reference>
<reference evidence="8 9" key="3">
    <citation type="submission" date="2020-07" db="EMBL/GenBank/DDBJ databases">
        <title>Complete genome sequences of Streptococcus suis pig pathogenic strain 10, 13-00283-02 and 16085/3b.</title>
        <authorList>
            <person name="Bunk B."/>
            <person name="Jakobczak B."/>
            <person name="Florian V."/>
            <person name="Dittmar D."/>
            <person name="Maeder U."/>
            <person name="Jarek M."/>
            <person name="Baums C.G."/>
            <person name="Haeussler S."/>
            <person name="Voelker U."/>
            <person name="Michalik S."/>
        </authorList>
    </citation>
    <scope>NUCLEOTIDE SEQUENCE [LARGE SCALE GENOMIC DNA]</scope>
    <source>
        <strain evidence="8 9">13-00283-02</strain>
    </source>
</reference>
<dbReference type="SUPFAM" id="SSF53448">
    <property type="entry name" value="Nucleotide-diphospho-sugar transferases"/>
    <property type="match status" value="1"/>
</dbReference>
<evidence type="ECO:0000259" key="5">
    <source>
        <dbReference type="Pfam" id="PF00535"/>
    </source>
</evidence>
<dbReference type="GO" id="GO:0016757">
    <property type="term" value="F:glycosyltransferase activity"/>
    <property type="evidence" value="ECO:0007669"/>
    <property type="project" value="UniProtKB-KW"/>
</dbReference>
<evidence type="ECO:0000256" key="1">
    <source>
        <dbReference type="ARBA" id="ARBA00004776"/>
    </source>
</evidence>
<dbReference type="PANTHER" id="PTHR43179:SF12">
    <property type="entry name" value="GALACTOFURANOSYLTRANSFERASE GLFT2"/>
    <property type="match status" value="1"/>
</dbReference>
<dbReference type="EMBL" id="JF273649">
    <property type="protein sequence ID" value="AEH57462.1"/>
    <property type="molecule type" value="Genomic_DNA"/>
</dbReference>
<dbReference type="Gene3D" id="3.90.550.10">
    <property type="entry name" value="Spore Coat Polysaccharide Biosynthesis Protein SpsA, Chain A"/>
    <property type="match status" value="1"/>
</dbReference>
<dbReference type="EMBL" id="BR001004">
    <property type="protein sequence ID" value="FAA00906.1"/>
    <property type="molecule type" value="Genomic_DNA"/>
</dbReference>
<accession>G8DTW1</accession>
<proteinExistence type="inferred from homology"/>
<dbReference type="EMBL" id="CP058741">
    <property type="protein sequence ID" value="QOE28930.1"/>
    <property type="molecule type" value="Genomic_DNA"/>
</dbReference>
<evidence type="ECO:0000256" key="2">
    <source>
        <dbReference type="ARBA" id="ARBA00006739"/>
    </source>
</evidence>
<evidence type="ECO:0000256" key="4">
    <source>
        <dbReference type="ARBA" id="ARBA00022679"/>
    </source>
</evidence>
<protein>
    <submittedName>
        <fullName evidence="6">Cps7K</fullName>
    </submittedName>
    <submittedName>
        <fullName evidence="7">Putative glycosyltransferase</fullName>
    </submittedName>
</protein>
<evidence type="ECO:0000313" key="8">
    <source>
        <dbReference type="EMBL" id="QOE28930.1"/>
    </source>
</evidence>
<gene>
    <name evidence="6" type="primary">cps7K</name>
    <name evidence="8" type="ORF">SSU1300283_01615</name>
</gene>
<dbReference type="InterPro" id="IPR029044">
    <property type="entry name" value="Nucleotide-diphossugar_trans"/>
</dbReference>
<evidence type="ECO:0000313" key="9">
    <source>
        <dbReference type="Proteomes" id="UP000516797"/>
    </source>
</evidence>
<organism evidence="6">
    <name type="scientific">Streptococcus suis</name>
    <dbReference type="NCBI Taxonomy" id="1307"/>
    <lineage>
        <taxon>Bacteria</taxon>
        <taxon>Bacillati</taxon>
        <taxon>Bacillota</taxon>
        <taxon>Bacilli</taxon>
        <taxon>Lactobacillales</taxon>
        <taxon>Streptococcaceae</taxon>
        <taxon>Streptococcus</taxon>
    </lineage>
</organism>
<reference evidence="6" key="1">
    <citation type="journal article" date="2011" name="FEMS Microbiol. Lett.">
        <title>Genetic analysis of the capsular polysaccharide synthesis locus in 15 Streptococcus suis serotypes.</title>
        <authorList>
            <person name="Wang K."/>
            <person name="Fan W."/>
            <person name="Cai L."/>
            <person name="Huang B."/>
            <person name="Lu C."/>
        </authorList>
    </citation>
    <scope>NUCLEOTIDE SEQUENCE</scope>
    <source>
        <strain evidence="6">8074</strain>
    </source>
</reference>
<name>G8DTW1_STRSU</name>
<dbReference type="PANTHER" id="PTHR43179">
    <property type="entry name" value="RHAMNOSYLTRANSFERASE WBBL"/>
    <property type="match status" value="1"/>
</dbReference>